<dbReference type="EMBL" id="CP070496">
    <property type="protein sequence ID" value="QSB06093.1"/>
    <property type="molecule type" value="Genomic_DNA"/>
</dbReference>
<sequence>MAKQQVDLASIPGLIPASQLAEPTFADFALTTPEATPSEENSSHLADYKAKVATSFSTRGTKRRLDLTTWPSLTPTRILPLASDIHSLFPREGLTTGTLVHPGTGATSLLWRILAEPSATHWCALVGLPRRHLGTAAEAGVNVEHLVSVTAPRPQVADAAAALMDGFAVVAVSTASVTTNQAARLATRARNLGAILLWWGSPQRQWPGLDTRLRITSARWSGLRRHADRQYGSGRIRSCELAVSALWRTGRSRQATLRLYTDEGGPGS</sequence>
<accession>A0A895XRD6</accession>
<organism evidence="1 2">
    <name type="scientific">Natronoglycomyces albus</name>
    <dbReference type="NCBI Taxonomy" id="2811108"/>
    <lineage>
        <taxon>Bacteria</taxon>
        <taxon>Bacillati</taxon>
        <taxon>Actinomycetota</taxon>
        <taxon>Actinomycetes</taxon>
        <taxon>Glycomycetales</taxon>
        <taxon>Glycomycetaceae</taxon>
        <taxon>Natronoglycomyces</taxon>
    </lineage>
</organism>
<evidence type="ECO:0008006" key="3">
    <source>
        <dbReference type="Google" id="ProtNLM"/>
    </source>
</evidence>
<gene>
    <name evidence="1" type="ORF">JQS30_04015</name>
</gene>
<dbReference type="Proteomes" id="UP000662939">
    <property type="component" value="Chromosome"/>
</dbReference>
<keyword evidence="2" id="KW-1185">Reference proteome</keyword>
<proteinExistence type="predicted"/>
<evidence type="ECO:0000313" key="2">
    <source>
        <dbReference type="Proteomes" id="UP000662939"/>
    </source>
</evidence>
<reference evidence="1" key="1">
    <citation type="submission" date="2021-02" db="EMBL/GenBank/DDBJ databases">
        <title>Natronoglycomyces albus gen. nov., sp. nov, a haloalkaliphilic actinobacterium from a soda solonchak soil.</title>
        <authorList>
            <person name="Sorokin D.Y."/>
            <person name="Khijniak T.V."/>
            <person name="Zakharycheva A.P."/>
            <person name="Boueva O.V."/>
            <person name="Ariskina E.V."/>
            <person name="Hahnke R.L."/>
            <person name="Bunk B."/>
            <person name="Sproer C."/>
            <person name="Schumann P."/>
            <person name="Evtushenko L.I."/>
            <person name="Kublanov I.V."/>
        </authorList>
    </citation>
    <scope>NUCLEOTIDE SEQUENCE</scope>
    <source>
        <strain evidence="1">DSM 106290</strain>
    </source>
</reference>
<name>A0A895XRD6_9ACTN</name>
<evidence type="ECO:0000313" key="1">
    <source>
        <dbReference type="EMBL" id="QSB06093.1"/>
    </source>
</evidence>
<protein>
    <recommendedName>
        <fullName evidence="3">Protein ImuA</fullName>
    </recommendedName>
</protein>
<dbReference type="AlphaFoldDB" id="A0A895XRD6"/>
<dbReference type="RefSeq" id="WP_213172104.1">
    <property type="nucleotide sequence ID" value="NZ_CP070496.1"/>
</dbReference>
<dbReference type="KEGG" id="nav:JQS30_04015"/>